<keyword evidence="1" id="KW-1133">Transmembrane helix</keyword>
<accession>C6T3T7</accession>
<keyword evidence="1" id="KW-0812">Transmembrane</keyword>
<feature type="transmembrane region" description="Helical" evidence="1">
    <location>
        <begin position="23"/>
        <end position="43"/>
    </location>
</feature>
<sequence>MAFCKYETNIFQWELDNLSCAPLYLALFILVTFDLKLFLGFLMSEFDQQKVVYSGSCL</sequence>
<dbReference type="EMBL" id="BT092098">
    <property type="protein sequence ID" value="ACU16325.1"/>
    <property type="molecule type" value="mRNA"/>
</dbReference>
<proteinExistence type="evidence at transcript level"/>
<keyword evidence="1" id="KW-0472">Membrane</keyword>
<reference evidence="2" key="1">
    <citation type="submission" date="2009-08" db="EMBL/GenBank/DDBJ databases">
        <authorList>
            <person name="Cheung F."/>
            <person name="Xiao Y."/>
            <person name="Chan A."/>
            <person name="Moskal W."/>
            <person name="Town C.D."/>
        </authorList>
    </citation>
    <scope>NUCLEOTIDE SEQUENCE</scope>
</reference>
<name>C6T3T7_SOYBN</name>
<evidence type="ECO:0000313" key="2">
    <source>
        <dbReference type="EMBL" id="ACU16325.1"/>
    </source>
</evidence>
<organism evidence="2">
    <name type="scientific">Glycine max</name>
    <name type="common">Soybean</name>
    <name type="synonym">Glycine hispida</name>
    <dbReference type="NCBI Taxonomy" id="3847"/>
    <lineage>
        <taxon>Eukaryota</taxon>
        <taxon>Viridiplantae</taxon>
        <taxon>Streptophyta</taxon>
        <taxon>Embryophyta</taxon>
        <taxon>Tracheophyta</taxon>
        <taxon>Spermatophyta</taxon>
        <taxon>Magnoliopsida</taxon>
        <taxon>eudicotyledons</taxon>
        <taxon>Gunneridae</taxon>
        <taxon>Pentapetalae</taxon>
        <taxon>rosids</taxon>
        <taxon>fabids</taxon>
        <taxon>Fabales</taxon>
        <taxon>Fabaceae</taxon>
        <taxon>Papilionoideae</taxon>
        <taxon>50 kb inversion clade</taxon>
        <taxon>NPAAA clade</taxon>
        <taxon>indigoferoid/millettioid clade</taxon>
        <taxon>Phaseoleae</taxon>
        <taxon>Glycine</taxon>
        <taxon>Glycine subgen. Soja</taxon>
    </lineage>
</organism>
<protein>
    <submittedName>
        <fullName evidence="2">Uncharacterized protein</fullName>
    </submittedName>
</protein>
<evidence type="ECO:0000256" key="1">
    <source>
        <dbReference type="SAM" id="Phobius"/>
    </source>
</evidence>
<dbReference type="AlphaFoldDB" id="C6T3T7"/>